<dbReference type="SUPFAM" id="SSF161098">
    <property type="entry name" value="MetI-like"/>
    <property type="match status" value="1"/>
</dbReference>
<dbReference type="AlphaFoldDB" id="A0A402AZ84"/>
<evidence type="ECO:0000256" key="7">
    <source>
        <dbReference type="RuleBase" id="RU363032"/>
    </source>
</evidence>
<organism evidence="9 10">
    <name type="scientific">Dictyobacter kobayashii</name>
    <dbReference type="NCBI Taxonomy" id="2014872"/>
    <lineage>
        <taxon>Bacteria</taxon>
        <taxon>Bacillati</taxon>
        <taxon>Chloroflexota</taxon>
        <taxon>Ktedonobacteria</taxon>
        <taxon>Ktedonobacterales</taxon>
        <taxon>Dictyobacteraceae</taxon>
        <taxon>Dictyobacter</taxon>
    </lineage>
</organism>
<comment type="caution">
    <text evidence="9">The sequence shown here is derived from an EMBL/GenBank/DDBJ whole genome shotgun (WGS) entry which is preliminary data.</text>
</comment>
<dbReference type="Proteomes" id="UP000287188">
    <property type="component" value="Unassembled WGS sequence"/>
</dbReference>
<dbReference type="Gene3D" id="1.10.3720.10">
    <property type="entry name" value="MetI-like"/>
    <property type="match status" value="1"/>
</dbReference>
<protein>
    <submittedName>
        <fullName evidence="9">ABC transporter permease</fullName>
    </submittedName>
</protein>
<name>A0A402AZ84_9CHLR</name>
<sequence>MAVVRSRTKRSILERREERLAWAMLAPVLIALLALGVYPAFSTIWYSFHKGGSFGMGMSLTGLEGYVRLVHDIQFWNALKFSLLFSLVTVAGQMIFGTALALFANMKFRGRWLVRTAILLPWAIPTATNSVIWAYIFNDQYGLINSLLLRLHIIDHAHLINWLGSAPLAVTLIYVLAIWKANSLVALLVLAGLQAIPEEVTEAARVDGASSWQALWRITLPLVRPTLAVTLVLRTIESLQAFDLISAFTNGAPGNATQNLGLYINLQIQQYGDFPYGSNIAIVLMLITFAFIIIYLRTLYRPGVS</sequence>
<feature type="transmembrane region" description="Helical" evidence="7">
    <location>
        <begin position="20"/>
        <end position="48"/>
    </location>
</feature>
<comment type="similarity">
    <text evidence="7">Belongs to the binding-protein-dependent transport system permease family.</text>
</comment>
<keyword evidence="6 7" id="KW-0472">Membrane</keyword>
<feature type="transmembrane region" description="Helical" evidence="7">
    <location>
        <begin position="157"/>
        <end position="179"/>
    </location>
</feature>
<dbReference type="GO" id="GO:0005886">
    <property type="term" value="C:plasma membrane"/>
    <property type="evidence" value="ECO:0007669"/>
    <property type="project" value="UniProtKB-SubCell"/>
</dbReference>
<evidence type="ECO:0000313" key="9">
    <source>
        <dbReference type="EMBL" id="GCE24412.1"/>
    </source>
</evidence>
<proteinExistence type="inferred from homology"/>
<evidence type="ECO:0000256" key="6">
    <source>
        <dbReference type="ARBA" id="ARBA00023136"/>
    </source>
</evidence>
<evidence type="ECO:0000256" key="3">
    <source>
        <dbReference type="ARBA" id="ARBA00022475"/>
    </source>
</evidence>
<dbReference type="PROSITE" id="PS50928">
    <property type="entry name" value="ABC_TM1"/>
    <property type="match status" value="1"/>
</dbReference>
<evidence type="ECO:0000256" key="1">
    <source>
        <dbReference type="ARBA" id="ARBA00004651"/>
    </source>
</evidence>
<feature type="transmembrane region" description="Helical" evidence="7">
    <location>
        <begin position="81"/>
        <end position="104"/>
    </location>
</feature>
<accession>A0A402AZ84</accession>
<feature type="transmembrane region" description="Helical" evidence="7">
    <location>
        <begin position="116"/>
        <end position="137"/>
    </location>
</feature>
<keyword evidence="3" id="KW-1003">Cell membrane</keyword>
<dbReference type="EMBL" id="BIFS01000002">
    <property type="protein sequence ID" value="GCE24412.1"/>
    <property type="molecule type" value="Genomic_DNA"/>
</dbReference>
<evidence type="ECO:0000259" key="8">
    <source>
        <dbReference type="PROSITE" id="PS50928"/>
    </source>
</evidence>
<evidence type="ECO:0000256" key="4">
    <source>
        <dbReference type="ARBA" id="ARBA00022692"/>
    </source>
</evidence>
<comment type="subcellular location">
    <subcellularLocation>
        <location evidence="1 7">Cell membrane</location>
        <topology evidence="1 7">Multi-pass membrane protein</topology>
    </subcellularLocation>
</comment>
<keyword evidence="2 7" id="KW-0813">Transport</keyword>
<evidence type="ECO:0000256" key="5">
    <source>
        <dbReference type="ARBA" id="ARBA00022989"/>
    </source>
</evidence>
<keyword evidence="10" id="KW-1185">Reference proteome</keyword>
<dbReference type="CDD" id="cd06261">
    <property type="entry name" value="TM_PBP2"/>
    <property type="match status" value="1"/>
</dbReference>
<keyword evidence="4 7" id="KW-0812">Transmembrane</keyword>
<dbReference type="Pfam" id="PF00528">
    <property type="entry name" value="BPD_transp_1"/>
    <property type="match status" value="1"/>
</dbReference>
<evidence type="ECO:0000256" key="2">
    <source>
        <dbReference type="ARBA" id="ARBA00022448"/>
    </source>
</evidence>
<feature type="transmembrane region" description="Helical" evidence="7">
    <location>
        <begin position="276"/>
        <end position="296"/>
    </location>
</feature>
<dbReference type="PANTHER" id="PTHR43005">
    <property type="entry name" value="BLR7065 PROTEIN"/>
    <property type="match status" value="1"/>
</dbReference>
<reference evidence="10" key="1">
    <citation type="submission" date="2018-12" db="EMBL/GenBank/DDBJ databases">
        <title>Tengunoibacter tsumagoiensis gen. nov., sp. nov., Dictyobacter kobayashii sp. nov., D. alpinus sp. nov., and D. joshuensis sp. nov. and description of Dictyobacteraceae fam. nov. within the order Ktedonobacterales isolated from Tengu-no-mugimeshi.</title>
        <authorList>
            <person name="Wang C.M."/>
            <person name="Zheng Y."/>
            <person name="Sakai Y."/>
            <person name="Toyoda A."/>
            <person name="Minakuchi Y."/>
            <person name="Abe K."/>
            <person name="Yokota A."/>
            <person name="Yabe S."/>
        </authorList>
    </citation>
    <scope>NUCLEOTIDE SEQUENCE [LARGE SCALE GENOMIC DNA]</scope>
    <source>
        <strain evidence="10">Uno11</strain>
    </source>
</reference>
<dbReference type="InterPro" id="IPR000515">
    <property type="entry name" value="MetI-like"/>
</dbReference>
<dbReference type="PANTHER" id="PTHR43005:SF1">
    <property type="entry name" value="SPERMIDINE_PUTRESCINE TRANSPORT SYSTEM PERMEASE PROTEIN"/>
    <property type="match status" value="1"/>
</dbReference>
<gene>
    <name evidence="9" type="ORF">KDK_82120</name>
</gene>
<dbReference type="InterPro" id="IPR035906">
    <property type="entry name" value="MetI-like_sf"/>
</dbReference>
<evidence type="ECO:0000313" key="10">
    <source>
        <dbReference type="Proteomes" id="UP000287188"/>
    </source>
</evidence>
<keyword evidence="5 7" id="KW-1133">Transmembrane helix</keyword>
<feature type="domain" description="ABC transmembrane type-1" evidence="8">
    <location>
        <begin position="79"/>
        <end position="295"/>
    </location>
</feature>
<dbReference type="GO" id="GO:0055085">
    <property type="term" value="P:transmembrane transport"/>
    <property type="evidence" value="ECO:0007669"/>
    <property type="project" value="InterPro"/>
</dbReference>
<dbReference type="RefSeq" id="WP_161978042.1">
    <property type="nucleotide sequence ID" value="NZ_BIFS01000002.1"/>
</dbReference>